<dbReference type="InterPro" id="IPR036879">
    <property type="entry name" value="TF_MADSbox_sf"/>
</dbReference>
<proteinExistence type="predicted"/>
<name>A0A0P0XN39_ORYSJ</name>
<dbReference type="PRINTS" id="PR00404">
    <property type="entry name" value="MADSDOMAIN"/>
</dbReference>
<organism evidence="7 8">
    <name type="scientific">Oryza sativa subsp. japonica</name>
    <name type="common">Rice</name>
    <dbReference type="NCBI Taxonomy" id="39947"/>
    <lineage>
        <taxon>Eukaryota</taxon>
        <taxon>Viridiplantae</taxon>
        <taxon>Streptophyta</taxon>
        <taxon>Embryophyta</taxon>
        <taxon>Tracheophyta</taxon>
        <taxon>Spermatophyta</taxon>
        <taxon>Magnoliopsida</taxon>
        <taxon>Liliopsida</taxon>
        <taxon>Poales</taxon>
        <taxon>Poaceae</taxon>
        <taxon>BOP clade</taxon>
        <taxon>Oryzoideae</taxon>
        <taxon>Oryzeae</taxon>
        <taxon>Oryzinae</taxon>
        <taxon>Oryza</taxon>
        <taxon>Oryza sativa</taxon>
    </lineage>
</organism>
<dbReference type="SUPFAM" id="SSF55455">
    <property type="entry name" value="SRF-like"/>
    <property type="match status" value="1"/>
</dbReference>
<dbReference type="GO" id="GO:0005634">
    <property type="term" value="C:nucleus"/>
    <property type="evidence" value="ECO:0007669"/>
    <property type="project" value="UniProtKB-SubCell"/>
</dbReference>
<evidence type="ECO:0000256" key="1">
    <source>
        <dbReference type="ARBA" id="ARBA00004123"/>
    </source>
</evidence>
<dbReference type="PROSITE" id="PS50066">
    <property type="entry name" value="MADS_BOX_2"/>
    <property type="match status" value="1"/>
</dbReference>
<keyword evidence="2" id="KW-0805">Transcription regulation</keyword>
<dbReference type="Pfam" id="PF00319">
    <property type="entry name" value="SRF-TF"/>
    <property type="match status" value="1"/>
</dbReference>
<dbReference type="PaxDb" id="39947-A0A0P0XN39"/>
<gene>
    <name evidence="7" type="ordered locus">Os09g0402533</name>
    <name evidence="7" type="ORF">OSNPB_090402533</name>
</gene>
<keyword evidence="8" id="KW-1185">Reference proteome</keyword>
<protein>
    <submittedName>
        <fullName evidence="7">Os09g0402533 protein</fullName>
    </submittedName>
</protein>
<dbReference type="GO" id="GO:0000978">
    <property type="term" value="F:RNA polymerase II cis-regulatory region sequence-specific DNA binding"/>
    <property type="evidence" value="ECO:0000318"/>
    <property type="project" value="GO_Central"/>
</dbReference>
<dbReference type="Proteomes" id="UP000059680">
    <property type="component" value="Chromosome 9"/>
</dbReference>
<dbReference type="FunFam" id="3.40.1810.10:FF:000006">
    <property type="entry name" value="Agamous-like MADS-box protein AGL62"/>
    <property type="match status" value="1"/>
</dbReference>
<keyword evidence="4" id="KW-0804">Transcription</keyword>
<dbReference type="SMR" id="A0A0P0XN39"/>
<reference evidence="8" key="1">
    <citation type="journal article" date="2005" name="Nature">
        <title>The map-based sequence of the rice genome.</title>
        <authorList>
            <consortium name="International rice genome sequencing project (IRGSP)"/>
            <person name="Matsumoto T."/>
            <person name="Wu J."/>
            <person name="Kanamori H."/>
            <person name="Katayose Y."/>
            <person name="Fujisawa M."/>
            <person name="Namiki N."/>
            <person name="Mizuno H."/>
            <person name="Yamamoto K."/>
            <person name="Antonio B.A."/>
            <person name="Baba T."/>
            <person name="Sakata K."/>
            <person name="Nagamura Y."/>
            <person name="Aoki H."/>
            <person name="Arikawa K."/>
            <person name="Arita K."/>
            <person name="Bito T."/>
            <person name="Chiden Y."/>
            <person name="Fujitsuka N."/>
            <person name="Fukunaka R."/>
            <person name="Hamada M."/>
            <person name="Harada C."/>
            <person name="Hayashi A."/>
            <person name="Hijishita S."/>
            <person name="Honda M."/>
            <person name="Hosokawa S."/>
            <person name="Ichikawa Y."/>
            <person name="Idonuma A."/>
            <person name="Iijima M."/>
            <person name="Ikeda M."/>
            <person name="Ikeno M."/>
            <person name="Ito K."/>
            <person name="Ito S."/>
            <person name="Ito T."/>
            <person name="Ito Y."/>
            <person name="Ito Y."/>
            <person name="Iwabuchi A."/>
            <person name="Kamiya K."/>
            <person name="Karasawa W."/>
            <person name="Kurita K."/>
            <person name="Katagiri S."/>
            <person name="Kikuta A."/>
            <person name="Kobayashi H."/>
            <person name="Kobayashi N."/>
            <person name="Machita K."/>
            <person name="Maehara T."/>
            <person name="Masukawa M."/>
            <person name="Mizubayashi T."/>
            <person name="Mukai Y."/>
            <person name="Nagasaki H."/>
            <person name="Nagata Y."/>
            <person name="Naito S."/>
            <person name="Nakashima M."/>
            <person name="Nakama Y."/>
            <person name="Nakamichi Y."/>
            <person name="Nakamura M."/>
            <person name="Meguro A."/>
            <person name="Negishi M."/>
            <person name="Ohta I."/>
            <person name="Ohta T."/>
            <person name="Okamoto M."/>
            <person name="Ono N."/>
            <person name="Saji S."/>
            <person name="Sakaguchi M."/>
            <person name="Sakai K."/>
            <person name="Shibata M."/>
            <person name="Shimokawa T."/>
            <person name="Song J."/>
            <person name="Takazaki Y."/>
            <person name="Terasawa K."/>
            <person name="Tsugane M."/>
            <person name="Tsuji K."/>
            <person name="Ueda S."/>
            <person name="Waki K."/>
            <person name="Yamagata H."/>
            <person name="Yamamoto M."/>
            <person name="Yamamoto S."/>
            <person name="Yamane H."/>
            <person name="Yoshiki S."/>
            <person name="Yoshihara R."/>
            <person name="Yukawa K."/>
            <person name="Zhong H."/>
            <person name="Yano M."/>
            <person name="Yuan Q."/>
            <person name="Ouyang S."/>
            <person name="Liu J."/>
            <person name="Jones K.M."/>
            <person name="Gansberger K."/>
            <person name="Moffat K."/>
            <person name="Hill J."/>
            <person name="Bera J."/>
            <person name="Fadrosh D."/>
            <person name="Jin S."/>
            <person name="Johri S."/>
            <person name="Kim M."/>
            <person name="Overton L."/>
            <person name="Reardon M."/>
            <person name="Tsitrin T."/>
            <person name="Vuong H."/>
            <person name="Weaver B."/>
            <person name="Ciecko A."/>
            <person name="Tallon L."/>
            <person name="Jackson J."/>
            <person name="Pai G."/>
            <person name="Aken S.V."/>
            <person name="Utterback T."/>
            <person name="Reidmuller S."/>
            <person name="Feldblyum T."/>
            <person name="Hsiao J."/>
            <person name="Zismann V."/>
            <person name="Iobst S."/>
            <person name="de Vazeille A.R."/>
            <person name="Buell C.R."/>
            <person name="Ying K."/>
            <person name="Li Y."/>
            <person name="Lu T."/>
            <person name="Huang Y."/>
            <person name="Zhao Q."/>
            <person name="Feng Q."/>
            <person name="Zhang L."/>
            <person name="Zhu J."/>
            <person name="Weng Q."/>
            <person name="Mu J."/>
            <person name="Lu Y."/>
            <person name="Fan D."/>
            <person name="Liu Y."/>
            <person name="Guan J."/>
            <person name="Zhang Y."/>
            <person name="Yu S."/>
            <person name="Liu X."/>
            <person name="Zhang Y."/>
            <person name="Hong G."/>
            <person name="Han B."/>
            <person name="Choisne N."/>
            <person name="Demange N."/>
            <person name="Orjeda G."/>
            <person name="Samain S."/>
            <person name="Cattolico L."/>
            <person name="Pelletier E."/>
            <person name="Couloux A."/>
            <person name="Segurens B."/>
            <person name="Wincker P."/>
            <person name="D'Hont A."/>
            <person name="Scarpelli C."/>
            <person name="Weissenbach J."/>
            <person name="Salanoubat M."/>
            <person name="Quetier F."/>
            <person name="Yu Y."/>
            <person name="Kim H.R."/>
            <person name="Rambo T."/>
            <person name="Currie J."/>
            <person name="Collura K."/>
            <person name="Luo M."/>
            <person name="Yang T."/>
            <person name="Ammiraju J.S.S."/>
            <person name="Engler F."/>
            <person name="Soderlund C."/>
            <person name="Wing R.A."/>
            <person name="Palmer L.E."/>
            <person name="de la Bastide M."/>
            <person name="Spiegel L."/>
            <person name="Nascimento L."/>
            <person name="Zutavern T."/>
            <person name="O'Shaughnessy A."/>
            <person name="Dike S."/>
            <person name="Dedhia N."/>
            <person name="Preston R."/>
            <person name="Balija V."/>
            <person name="McCombie W.R."/>
            <person name="Chow T."/>
            <person name="Chen H."/>
            <person name="Chung M."/>
            <person name="Chen C."/>
            <person name="Shaw J."/>
            <person name="Wu H."/>
            <person name="Hsiao K."/>
            <person name="Chao Y."/>
            <person name="Chu M."/>
            <person name="Cheng C."/>
            <person name="Hour A."/>
            <person name="Lee P."/>
            <person name="Lin S."/>
            <person name="Lin Y."/>
            <person name="Liou J."/>
            <person name="Liu S."/>
            <person name="Hsing Y."/>
            <person name="Raghuvanshi S."/>
            <person name="Mohanty A."/>
            <person name="Bharti A.K."/>
            <person name="Gaur A."/>
            <person name="Gupta V."/>
            <person name="Kumar D."/>
            <person name="Ravi V."/>
            <person name="Vij S."/>
            <person name="Kapur A."/>
            <person name="Khurana P."/>
            <person name="Khurana P."/>
            <person name="Khurana J.P."/>
            <person name="Tyagi A.K."/>
            <person name="Gaikwad K."/>
            <person name="Singh A."/>
            <person name="Dalal V."/>
            <person name="Srivastava S."/>
            <person name="Dixit A."/>
            <person name="Pal A.K."/>
            <person name="Ghazi I.A."/>
            <person name="Yadav M."/>
            <person name="Pandit A."/>
            <person name="Bhargava A."/>
            <person name="Sureshbabu K."/>
            <person name="Batra K."/>
            <person name="Sharma T.R."/>
            <person name="Mohapatra T."/>
            <person name="Singh N.K."/>
            <person name="Messing J."/>
            <person name="Nelson A.B."/>
            <person name="Fuks G."/>
            <person name="Kavchok S."/>
            <person name="Keizer G."/>
            <person name="Linton E."/>
            <person name="Llaca V."/>
            <person name="Song R."/>
            <person name="Tanyolac B."/>
            <person name="Young S."/>
            <person name="Ho-Il K."/>
            <person name="Hahn J.H."/>
            <person name="Sangsakoo G."/>
            <person name="Vanavichit A."/>
            <person name="de Mattos Luiz.A.T."/>
            <person name="Zimmer P.D."/>
            <person name="Malone G."/>
            <person name="Dellagostin O."/>
            <person name="de Oliveira A.C."/>
            <person name="Bevan M."/>
            <person name="Bancroft I."/>
            <person name="Minx P."/>
            <person name="Cordum H."/>
            <person name="Wilson R."/>
            <person name="Cheng Z."/>
            <person name="Jin W."/>
            <person name="Jiang J."/>
            <person name="Leong S.A."/>
            <person name="Iwama H."/>
            <person name="Gojobori T."/>
            <person name="Itoh T."/>
            <person name="Niimura Y."/>
            <person name="Fujii Y."/>
            <person name="Habara T."/>
            <person name="Sakai H."/>
            <person name="Sato Y."/>
            <person name="Wilson G."/>
            <person name="Kumar K."/>
            <person name="McCouch S."/>
            <person name="Juretic N."/>
            <person name="Hoen D."/>
            <person name="Wright S."/>
            <person name="Bruskiewich R."/>
            <person name="Bureau T."/>
            <person name="Miyao A."/>
            <person name="Hirochika H."/>
            <person name="Nishikawa T."/>
            <person name="Kadowaki K."/>
            <person name="Sugiura M."/>
            <person name="Burr B."/>
            <person name="Sasaki T."/>
        </authorList>
    </citation>
    <scope>NUCLEOTIDE SEQUENCE [LARGE SCALE GENOMIC DNA]</scope>
    <source>
        <strain evidence="8">cv. Nipponbare</strain>
    </source>
</reference>
<dbReference type="Gramene" id="Os09t0402533-00">
    <property type="protein sequence ID" value="Os09t0402533-00"/>
    <property type="gene ID" value="Os09g0402533"/>
</dbReference>
<keyword evidence="3" id="KW-0238">DNA-binding</keyword>
<feature type="non-terminal residue" evidence="7">
    <location>
        <position position="1"/>
    </location>
</feature>
<dbReference type="GO" id="GO:0046983">
    <property type="term" value="F:protein dimerization activity"/>
    <property type="evidence" value="ECO:0007669"/>
    <property type="project" value="InterPro"/>
</dbReference>
<evidence type="ECO:0000313" key="7">
    <source>
        <dbReference type="EMBL" id="BAT07984.1"/>
    </source>
</evidence>
<reference evidence="7 8" key="2">
    <citation type="journal article" date="2013" name="Plant Cell Physiol.">
        <title>Rice Annotation Project Database (RAP-DB): an integrative and interactive database for rice genomics.</title>
        <authorList>
            <person name="Sakai H."/>
            <person name="Lee S.S."/>
            <person name="Tanaka T."/>
            <person name="Numa H."/>
            <person name="Kim J."/>
            <person name="Kawahara Y."/>
            <person name="Wakimoto H."/>
            <person name="Yang C.C."/>
            <person name="Iwamoto M."/>
            <person name="Abe T."/>
            <person name="Yamada Y."/>
            <person name="Muto A."/>
            <person name="Inokuchi H."/>
            <person name="Ikemura T."/>
            <person name="Matsumoto T."/>
            <person name="Sasaki T."/>
            <person name="Itoh T."/>
        </authorList>
    </citation>
    <scope>NUCLEOTIDE SEQUENCE [LARGE SCALE GENOMIC DNA]</scope>
    <source>
        <strain evidence="8">cv. Nipponbare</strain>
    </source>
</reference>
<evidence type="ECO:0000256" key="5">
    <source>
        <dbReference type="ARBA" id="ARBA00023242"/>
    </source>
</evidence>
<sequence>VCFSRRRASFFEKASELSILCSTSVASIVFSPAAKAYSFGQPSVEYILEHFLQKSASAETQ</sequence>
<reference evidence="7 8" key="3">
    <citation type="journal article" date="2013" name="Rice">
        <title>Improvement of the Oryza sativa Nipponbare reference genome using next generation sequence and optical map data.</title>
        <authorList>
            <person name="Kawahara Y."/>
            <person name="de la Bastide M."/>
            <person name="Hamilton J.P."/>
            <person name="Kanamori H."/>
            <person name="McCombie W.R."/>
            <person name="Ouyang S."/>
            <person name="Schwartz D.C."/>
            <person name="Tanaka T."/>
            <person name="Wu J."/>
            <person name="Zhou S."/>
            <person name="Childs K.L."/>
            <person name="Davidson R.M."/>
            <person name="Lin H."/>
            <person name="Quesada-Ocampo L."/>
            <person name="Vaillancourt B."/>
            <person name="Sakai H."/>
            <person name="Lee S.S."/>
            <person name="Kim J."/>
            <person name="Numa H."/>
            <person name="Itoh T."/>
            <person name="Buell C.R."/>
            <person name="Matsumoto T."/>
        </authorList>
    </citation>
    <scope>NUCLEOTIDE SEQUENCE [LARGE SCALE GENOMIC DNA]</scope>
    <source>
        <strain evidence="8">cv. Nipponbare</strain>
    </source>
</reference>
<evidence type="ECO:0000256" key="4">
    <source>
        <dbReference type="ARBA" id="ARBA00023163"/>
    </source>
</evidence>
<dbReference type="GO" id="GO:0000981">
    <property type="term" value="F:DNA-binding transcription factor activity, RNA polymerase II-specific"/>
    <property type="evidence" value="ECO:0000318"/>
    <property type="project" value="GO_Central"/>
</dbReference>
<feature type="domain" description="MADS-box" evidence="6">
    <location>
        <begin position="1"/>
        <end position="43"/>
    </location>
</feature>
<comment type="subcellular location">
    <subcellularLocation>
        <location evidence="1">Nucleus</location>
    </subcellularLocation>
</comment>
<dbReference type="PANTHER" id="PTHR11945">
    <property type="entry name" value="MADS BOX PROTEIN"/>
    <property type="match status" value="1"/>
</dbReference>
<dbReference type="AlphaFoldDB" id="A0A0P0XN39"/>
<dbReference type="eggNOG" id="KOG0014">
    <property type="taxonomic scope" value="Eukaryota"/>
</dbReference>
<dbReference type="FunCoup" id="A0A0P0XN39">
    <property type="interactions" value="22"/>
</dbReference>
<dbReference type="PANTHER" id="PTHR11945:SF629">
    <property type="entry name" value="OS02G0164450 PROTEIN"/>
    <property type="match status" value="1"/>
</dbReference>
<dbReference type="GO" id="GO:0006357">
    <property type="term" value="P:regulation of transcription by RNA polymerase II"/>
    <property type="evidence" value="ECO:0000318"/>
    <property type="project" value="GO_Central"/>
</dbReference>
<dbReference type="SMART" id="SM00432">
    <property type="entry name" value="MADS"/>
    <property type="match status" value="1"/>
</dbReference>
<dbReference type="InParanoid" id="A0A0P0XN39"/>
<keyword evidence="5" id="KW-0539">Nucleus</keyword>
<evidence type="ECO:0000313" key="8">
    <source>
        <dbReference type="Proteomes" id="UP000059680"/>
    </source>
</evidence>
<dbReference type="STRING" id="39947.A0A0P0XN39"/>
<dbReference type="InterPro" id="IPR002100">
    <property type="entry name" value="TF_MADSbox"/>
</dbReference>
<evidence type="ECO:0000256" key="2">
    <source>
        <dbReference type="ARBA" id="ARBA00023015"/>
    </source>
</evidence>
<evidence type="ECO:0000256" key="3">
    <source>
        <dbReference type="ARBA" id="ARBA00023125"/>
    </source>
</evidence>
<dbReference type="EMBL" id="AP014965">
    <property type="protein sequence ID" value="BAT07984.1"/>
    <property type="molecule type" value="Genomic_DNA"/>
</dbReference>
<accession>A0A0P0XN39</accession>
<evidence type="ECO:0000259" key="6">
    <source>
        <dbReference type="PROSITE" id="PS50066"/>
    </source>
</evidence>
<dbReference type="Gene3D" id="3.40.1810.10">
    <property type="entry name" value="Transcription factor, MADS-box"/>
    <property type="match status" value="1"/>
</dbReference>